<evidence type="ECO:0000313" key="3">
    <source>
        <dbReference type="Proteomes" id="UP001177023"/>
    </source>
</evidence>
<feature type="transmembrane region" description="Helical" evidence="1">
    <location>
        <begin position="182"/>
        <end position="201"/>
    </location>
</feature>
<keyword evidence="1" id="KW-1133">Transmembrane helix</keyword>
<protein>
    <submittedName>
        <fullName evidence="2">Uncharacterized protein</fullName>
    </submittedName>
</protein>
<keyword evidence="1" id="KW-0472">Membrane</keyword>
<keyword evidence="1" id="KW-0812">Transmembrane</keyword>
<feature type="transmembrane region" description="Helical" evidence="1">
    <location>
        <begin position="234"/>
        <end position="252"/>
    </location>
</feature>
<evidence type="ECO:0000256" key="1">
    <source>
        <dbReference type="SAM" id="Phobius"/>
    </source>
</evidence>
<reference evidence="2" key="1">
    <citation type="submission" date="2023-06" db="EMBL/GenBank/DDBJ databases">
        <authorList>
            <person name="Delattre M."/>
        </authorList>
    </citation>
    <scope>NUCLEOTIDE SEQUENCE</scope>
    <source>
        <strain evidence="2">AF72</strain>
    </source>
</reference>
<accession>A0AA36CV64</accession>
<dbReference type="EMBL" id="CATQJA010002631">
    <property type="protein sequence ID" value="CAJ0574526.1"/>
    <property type="molecule type" value="Genomic_DNA"/>
</dbReference>
<feature type="non-terminal residue" evidence="2">
    <location>
        <position position="290"/>
    </location>
</feature>
<dbReference type="Proteomes" id="UP001177023">
    <property type="component" value="Unassembled WGS sequence"/>
</dbReference>
<comment type="caution">
    <text evidence="2">The sequence shown here is derived from an EMBL/GenBank/DDBJ whole genome shotgun (WGS) entry which is preliminary data.</text>
</comment>
<sequence length="290" mass="34919">MECERTMQRNRSTSPGWKPKIFDDKADLYDVQSTASIVLWILMQLHGLYALHQNINHQLPDFRFVIESVMPGWEYDEWRWPALLRLHGFFIYYGSFLVAALASVFMLVPVSDGTSRRTTRIYTYTYTRIPSLKGLEKQRRSKSSTLNPIYRVPYVGEWLRREWDNYETYDCNEQRGHYEAFVVGRMFGGFLTAFFVPYWYWRFGPRSLDDAYNFAEEFPRRLEERRPFTVQLDWITLFVMCSFYSLMFAGFPQRRPRNEHARPGKCCPRQPTKQMVVAWRYKWLKMRTQQ</sequence>
<organism evidence="2 3">
    <name type="scientific">Mesorhabditis spiculigera</name>
    <dbReference type="NCBI Taxonomy" id="96644"/>
    <lineage>
        <taxon>Eukaryota</taxon>
        <taxon>Metazoa</taxon>
        <taxon>Ecdysozoa</taxon>
        <taxon>Nematoda</taxon>
        <taxon>Chromadorea</taxon>
        <taxon>Rhabditida</taxon>
        <taxon>Rhabditina</taxon>
        <taxon>Rhabditomorpha</taxon>
        <taxon>Rhabditoidea</taxon>
        <taxon>Rhabditidae</taxon>
        <taxon>Mesorhabditinae</taxon>
        <taxon>Mesorhabditis</taxon>
    </lineage>
</organism>
<gene>
    <name evidence="2" type="ORF">MSPICULIGERA_LOCUS12858</name>
</gene>
<feature type="transmembrane region" description="Helical" evidence="1">
    <location>
        <begin position="90"/>
        <end position="110"/>
    </location>
</feature>
<evidence type="ECO:0000313" key="2">
    <source>
        <dbReference type="EMBL" id="CAJ0574526.1"/>
    </source>
</evidence>
<name>A0AA36CV64_9BILA</name>
<proteinExistence type="predicted"/>
<dbReference type="AlphaFoldDB" id="A0AA36CV64"/>
<keyword evidence="3" id="KW-1185">Reference proteome</keyword>